<sequence length="75" mass="8593">MKIQNLTKRISKNEEIISQSIQENSDWLPPQTRLTAKALALLLSFSALMLSIPFVVFFGKPVAREKQTYTQKQLN</sequence>
<evidence type="ECO:0000313" key="2">
    <source>
        <dbReference type="EMBL" id="CAG9760789.1"/>
    </source>
</evidence>
<keyword evidence="1" id="KW-1133">Transmembrane helix</keyword>
<keyword evidence="3" id="KW-1185">Reference proteome</keyword>
<feature type="transmembrane region" description="Helical" evidence="1">
    <location>
        <begin position="38"/>
        <end position="58"/>
    </location>
</feature>
<accession>A0A9N9MAJ1</accession>
<organism evidence="2 3">
    <name type="scientific">Ceutorhynchus assimilis</name>
    <name type="common">cabbage seed weevil</name>
    <dbReference type="NCBI Taxonomy" id="467358"/>
    <lineage>
        <taxon>Eukaryota</taxon>
        <taxon>Metazoa</taxon>
        <taxon>Ecdysozoa</taxon>
        <taxon>Arthropoda</taxon>
        <taxon>Hexapoda</taxon>
        <taxon>Insecta</taxon>
        <taxon>Pterygota</taxon>
        <taxon>Neoptera</taxon>
        <taxon>Endopterygota</taxon>
        <taxon>Coleoptera</taxon>
        <taxon>Polyphaga</taxon>
        <taxon>Cucujiformia</taxon>
        <taxon>Curculionidae</taxon>
        <taxon>Ceutorhynchinae</taxon>
        <taxon>Ceutorhynchus</taxon>
    </lineage>
</organism>
<keyword evidence="1" id="KW-0472">Membrane</keyword>
<proteinExistence type="predicted"/>
<reference evidence="2" key="1">
    <citation type="submission" date="2022-01" db="EMBL/GenBank/DDBJ databases">
        <authorList>
            <person name="King R."/>
        </authorList>
    </citation>
    <scope>NUCLEOTIDE SEQUENCE</scope>
</reference>
<evidence type="ECO:0000313" key="3">
    <source>
        <dbReference type="Proteomes" id="UP001152799"/>
    </source>
</evidence>
<gene>
    <name evidence="2" type="ORF">CEUTPL_LOCUS1510</name>
</gene>
<dbReference type="EMBL" id="OU892277">
    <property type="protein sequence ID" value="CAG9760789.1"/>
    <property type="molecule type" value="Genomic_DNA"/>
</dbReference>
<keyword evidence="1" id="KW-0812">Transmembrane</keyword>
<dbReference type="Proteomes" id="UP001152799">
    <property type="component" value="Chromosome 1"/>
</dbReference>
<evidence type="ECO:0000256" key="1">
    <source>
        <dbReference type="SAM" id="Phobius"/>
    </source>
</evidence>
<name>A0A9N9MAJ1_9CUCU</name>
<dbReference type="AlphaFoldDB" id="A0A9N9MAJ1"/>
<protein>
    <submittedName>
        <fullName evidence="2">Uncharacterized protein</fullName>
    </submittedName>
</protein>